<dbReference type="RefSeq" id="WP_095069290.1">
    <property type="nucleotide sequence ID" value="NZ_LT906465.1"/>
</dbReference>
<organism evidence="3 4">
    <name type="scientific">Chryseobacterium taklimakanense</name>
    <dbReference type="NCBI Taxonomy" id="536441"/>
    <lineage>
        <taxon>Bacteria</taxon>
        <taxon>Pseudomonadati</taxon>
        <taxon>Bacteroidota</taxon>
        <taxon>Flavobacteriia</taxon>
        <taxon>Flavobacteriales</taxon>
        <taxon>Weeksellaceae</taxon>
        <taxon>Chryseobacterium group</taxon>
        <taxon>Chryseobacterium</taxon>
    </lineage>
</organism>
<dbReference type="PANTHER" id="PTHR30383">
    <property type="entry name" value="THIOESTERASE 1/PROTEASE 1/LYSOPHOSPHOLIPASE L1"/>
    <property type="match status" value="1"/>
</dbReference>
<dbReference type="GO" id="GO:0016829">
    <property type="term" value="F:lyase activity"/>
    <property type="evidence" value="ECO:0007669"/>
    <property type="project" value="UniProtKB-KW"/>
</dbReference>
<dbReference type="Gene3D" id="3.40.50.1110">
    <property type="entry name" value="SGNH hydrolase"/>
    <property type="match status" value="1"/>
</dbReference>
<evidence type="ECO:0000313" key="3">
    <source>
        <dbReference type="EMBL" id="SNV31782.1"/>
    </source>
</evidence>
<dbReference type="AlphaFoldDB" id="A0A239WBM4"/>
<dbReference type="SUPFAM" id="SSF52266">
    <property type="entry name" value="SGNH hydrolase"/>
    <property type="match status" value="1"/>
</dbReference>
<protein>
    <submittedName>
        <fullName evidence="3">Argininosuccinate lyase</fullName>
    </submittedName>
</protein>
<dbReference type="KEGG" id="ctak:4412677_00059"/>
<name>A0A239WBM4_9FLAO</name>
<dbReference type="InterPro" id="IPR051532">
    <property type="entry name" value="Ester_Hydrolysis_Enzymes"/>
</dbReference>
<keyword evidence="3" id="KW-0456">Lyase</keyword>
<dbReference type="InterPro" id="IPR036514">
    <property type="entry name" value="SGNH_hydro_sf"/>
</dbReference>
<evidence type="ECO:0000256" key="1">
    <source>
        <dbReference type="SAM" id="SignalP"/>
    </source>
</evidence>
<dbReference type="GO" id="GO:0004622">
    <property type="term" value="F:phosphatidylcholine lysophospholipase activity"/>
    <property type="evidence" value="ECO:0007669"/>
    <property type="project" value="TreeGrafter"/>
</dbReference>
<proteinExistence type="predicted"/>
<feature type="signal peptide" evidence="1">
    <location>
        <begin position="1"/>
        <end position="18"/>
    </location>
</feature>
<feature type="domain" description="SGNH hydrolase-type esterase" evidence="2">
    <location>
        <begin position="52"/>
        <end position="208"/>
    </location>
</feature>
<evidence type="ECO:0000313" key="4">
    <source>
        <dbReference type="Proteomes" id="UP000215196"/>
    </source>
</evidence>
<feature type="chain" id="PRO_5013031929" evidence="1">
    <location>
        <begin position="19"/>
        <end position="218"/>
    </location>
</feature>
<accession>A0A239WBM4</accession>
<reference evidence="3 4" key="1">
    <citation type="submission" date="2017-06" db="EMBL/GenBank/DDBJ databases">
        <authorList>
            <consortium name="Pathogen Informatics"/>
        </authorList>
    </citation>
    <scope>NUCLEOTIDE SEQUENCE [LARGE SCALE GENOMIC DNA]</scope>
    <source>
        <strain evidence="3 4">NCTC13490</strain>
    </source>
</reference>
<dbReference type="EMBL" id="LT906465">
    <property type="protein sequence ID" value="SNV31782.1"/>
    <property type="molecule type" value="Genomic_DNA"/>
</dbReference>
<gene>
    <name evidence="3" type="ORF">SAMEA4412677_00059</name>
</gene>
<dbReference type="Pfam" id="PF13472">
    <property type="entry name" value="Lipase_GDSL_2"/>
    <property type="match status" value="1"/>
</dbReference>
<dbReference type="Proteomes" id="UP000215196">
    <property type="component" value="Chromosome 1"/>
</dbReference>
<keyword evidence="4" id="KW-1185">Reference proteome</keyword>
<dbReference type="InterPro" id="IPR013830">
    <property type="entry name" value="SGNH_hydro"/>
</dbReference>
<dbReference type="PANTHER" id="PTHR30383:SF5">
    <property type="entry name" value="SGNH HYDROLASE-TYPE ESTERASE DOMAIN-CONTAINING PROTEIN"/>
    <property type="match status" value="1"/>
</dbReference>
<sequence length="218" mass="25704">MKKLLFFFSILIFSGLFAQQKPDFWNDIQEFKKQDSLNPPPKDAILLIGSSSFTNWRDVYSYFPDRPIINRGFGGSRIADLNFYAEDLLNPYHPKQIIIYCGENDMAYDKEKTTASAAFKRFKQFYRTIRSKYPNIEVDYISMKRSPSREHLWPEIEKANAKIERFMNRKANSEYIDIVKPMEDGTGSVRKDLFLGDMLHMLPAGYEIWARTMRPYMK</sequence>
<evidence type="ECO:0000259" key="2">
    <source>
        <dbReference type="Pfam" id="PF13472"/>
    </source>
</evidence>
<keyword evidence="1" id="KW-0732">Signal</keyword>